<evidence type="ECO:0000256" key="2">
    <source>
        <dbReference type="PIRSR" id="PIRSR018249-2"/>
    </source>
</evidence>
<feature type="domain" description="23S rRNA (guanine(745)-N(1))-methyltransferase N-terminal" evidence="4">
    <location>
        <begin position="3"/>
        <end position="45"/>
    </location>
</feature>
<keyword evidence="1" id="KW-0862">Zinc</keyword>
<sequence>MWHCPLCQHPLSQQGKTWRCEHRHSFDEAKSGYLNLLPVQHKNSKQPGDDKTMLNARRCFHDGEGYLPLMQLITSHIIQHTQSAQWPVFNLYDAGCGEGSYLGVIQHALKAADIEAVAWGSDIAKHAVDIAAKRFKSCHFAVASSTRLPVADQSLQTVLQVFAPGHAAEYARVIAEGGLCIMVDPGPNHLWEIKQAIYDAPRQHEDKDVVMPGFDLVAKDALSFPINFSNAAMRQALMEMTPYYWRLPQDKAQSLVDADFAVTADFVIRVFKRQ</sequence>
<dbReference type="InterPro" id="IPR016718">
    <property type="entry name" value="rRNA_m1G-MeTrfase_A_prd"/>
</dbReference>
<reference evidence="6" key="1">
    <citation type="submission" date="2016-11" db="EMBL/GenBank/DDBJ databases">
        <authorList>
            <person name="Varghese N."/>
            <person name="Submissions S."/>
        </authorList>
    </citation>
    <scope>NUCLEOTIDE SEQUENCE [LARGE SCALE GENOMIC DNA]</scope>
    <source>
        <strain evidence="6">CGMCC 1.8995</strain>
    </source>
</reference>
<feature type="binding site" evidence="2">
    <location>
        <begin position="98"/>
        <end position="99"/>
    </location>
    <ligand>
        <name>S-adenosyl-L-methionine</name>
        <dbReference type="ChEBI" id="CHEBI:59789"/>
    </ligand>
</feature>
<dbReference type="EMBL" id="FQWD01000003">
    <property type="protein sequence ID" value="SHG42403.1"/>
    <property type="molecule type" value="Genomic_DNA"/>
</dbReference>
<evidence type="ECO:0000313" key="5">
    <source>
        <dbReference type="EMBL" id="SHG42403.1"/>
    </source>
</evidence>
<dbReference type="InterPro" id="IPR048647">
    <property type="entry name" value="RlmA_N"/>
</dbReference>
<dbReference type="RefSeq" id="WP_073322272.1">
    <property type="nucleotide sequence ID" value="NZ_FQWD01000003.1"/>
</dbReference>
<feature type="binding site" evidence="1">
    <location>
        <position position="7"/>
    </location>
    <ligand>
        <name>Zn(2+)</name>
        <dbReference type="ChEBI" id="CHEBI:29105"/>
    </ligand>
</feature>
<dbReference type="GO" id="GO:0008757">
    <property type="term" value="F:S-adenosylmethionine-dependent methyltransferase activity"/>
    <property type="evidence" value="ECO:0007669"/>
    <property type="project" value="InterPro"/>
</dbReference>
<dbReference type="STRING" id="634436.SAMN05216361_2196"/>
<feature type="binding site" evidence="1">
    <location>
        <position position="4"/>
    </location>
    <ligand>
        <name>Zn(2+)</name>
        <dbReference type="ChEBI" id="CHEBI:29105"/>
    </ligand>
</feature>
<dbReference type="AlphaFoldDB" id="A0A1M5JR05"/>
<dbReference type="InterPro" id="IPR029063">
    <property type="entry name" value="SAM-dependent_MTases_sf"/>
</dbReference>
<keyword evidence="5" id="KW-0808">Transferase</keyword>
<dbReference type="Gene3D" id="3.40.50.150">
    <property type="entry name" value="Vaccinia Virus protein VP39"/>
    <property type="match status" value="1"/>
</dbReference>
<dbReference type="PANTHER" id="PTHR43460">
    <property type="entry name" value="METHYLTRANSFERASE"/>
    <property type="match status" value="1"/>
</dbReference>
<dbReference type="Proteomes" id="UP000184520">
    <property type="component" value="Unassembled WGS sequence"/>
</dbReference>
<feature type="binding site" evidence="2">
    <location>
        <position position="189"/>
    </location>
    <ligand>
        <name>S-adenosyl-L-methionine</name>
        <dbReference type="ChEBI" id="CHEBI:59789"/>
    </ligand>
</feature>
<evidence type="ECO:0000313" key="6">
    <source>
        <dbReference type="Proteomes" id="UP000184520"/>
    </source>
</evidence>
<dbReference type="PIRSF" id="PIRSF018249">
    <property type="entry name" value="MyrA_prd"/>
    <property type="match status" value="1"/>
</dbReference>
<dbReference type="Pfam" id="PF08241">
    <property type="entry name" value="Methyltransf_11"/>
    <property type="match status" value="1"/>
</dbReference>
<feature type="binding site" evidence="2">
    <location>
        <position position="66"/>
    </location>
    <ligand>
        <name>S-adenosyl-L-methionine</name>
        <dbReference type="ChEBI" id="CHEBI:59789"/>
    </ligand>
</feature>
<keyword evidence="5" id="KW-0489">Methyltransferase</keyword>
<evidence type="ECO:0000259" key="4">
    <source>
        <dbReference type="Pfam" id="PF21302"/>
    </source>
</evidence>
<name>A0A1M5JR05_9ALTE</name>
<organism evidence="5 6">
    <name type="scientific">Marisediminitalea aggregata</name>
    <dbReference type="NCBI Taxonomy" id="634436"/>
    <lineage>
        <taxon>Bacteria</taxon>
        <taxon>Pseudomonadati</taxon>
        <taxon>Pseudomonadota</taxon>
        <taxon>Gammaproteobacteria</taxon>
        <taxon>Alteromonadales</taxon>
        <taxon>Alteromonadaceae</taxon>
        <taxon>Marisediminitalea</taxon>
    </lineage>
</organism>
<evidence type="ECO:0000259" key="3">
    <source>
        <dbReference type="Pfam" id="PF08241"/>
    </source>
</evidence>
<dbReference type="GO" id="GO:0046872">
    <property type="term" value="F:metal ion binding"/>
    <property type="evidence" value="ECO:0007669"/>
    <property type="project" value="UniProtKB-KW"/>
</dbReference>
<dbReference type="Pfam" id="PF21302">
    <property type="entry name" value="Zn_ribbon_RlmA"/>
    <property type="match status" value="1"/>
</dbReference>
<feature type="domain" description="Methyltransferase type 11" evidence="3">
    <location>
        <begin position="93"/>
        <end position="176"/>
    </location>
</feature>
<feature type="binding site" evidence="1">
    <location>
        <position position="20"/>
    </location>
    <ligand>
        <name>Zn(2+)</name>
        <dbReference type="ChEBI" id="CHEBI:29105"/>
    </ligand>
</feature>
<feature type="binding site" evidence="1">
    <location>
        <position position="24"/>
    </location>
    <ligand>
        <name>Zn(2+)</name>
        <dbReference type="ChEBI" id="CHEBI:29105"/>
    </ligand>
</feature>
<keyword evidence="1" id="KW-0479">Metal-binding</keyword>
<dbReference type="SUPFAM" id="SSF53335">
    <property type="entry name" value="S-adenosyl-L-methionine-dependent methyltransferases"/>
    <property type="match status" value="1"/>
</dbReference>
<dbReference type="OrthoDB" id="108476at2"/>
<dbReference type="GO" id="GO:0032259">
    <property type="term" value="P:methylation"/>
    <property type="evidence" value="ECO:0007669"/>
    <property type="project" value="UniProtKB-KW"/>
</dbReference>
<accession>A0A1M5JR05</accession>
<dbReference type="PANTHER" id="PTHR43460:SF1">
    <property type="entry name" value="METHYLTRANSFERASE TYPE 11 DOMAIN-CONTAINING PROTEIN"/>
    <property type="match status" value="1"/>
</dbReference>
<dbReference type="InterPro" id="IPR013216">
    <property type="entry name" value="Methyltransf_11"/>
</dbReference>
<keyword evidence="6" id="KW-1185">Reference proteome</keyword>
<evidence type="ECO:0000256" key="1">
    <source>
        <dbReference type="PIRSR" id="PIRSR018249-1"/>
    </source>
</evidence>
<protein>
    <submittedName>
        <fullName evidence="5">23S rRNA (Guanine745-N1)-methyltransferase</fullName>
    </submittedName>
</protein>
<proteinExistence type="predicted"/>
<keyword evidence="2" id="KW-0949">S-adenosyl-L-methionine</keyword>
<dbReference type="InterPro" id="IPR052939">
    <property type="entry name" value="23S_rRNA_MeTrnsfrase_RlmA"/>
</dbReference>
<gene>
    <name evidence="5" type="ORF">SAMN05216361_2196</name>
</gene>